<gene>
    <name evidence="8" type="ORF">KC01_LOCUS18514</name>
</gene>
<dbReference type="SMART" id="SM00298">
    <property type="entry name" value="CHROMO"/>
    <property type="match status" value="1"/>
</dbReference>
<dbReference type="PRINTS" id="PR00504">
    <property type="entry name" value="CHROMODOMAIN"/>
</dbReference>
<dbReference type="PANTHER" id="PTHR47277:SF1">
    <property type="entry name" value="CHROMOBOX PROTEIN HOMOLOG 7"/>
    <property type="match status" value="1"/>
</dbReference>
<dbReference type="PROSITE" id="PS50013">
    <property type="entry name" value="CHROMO_2"/>
    <property type="match status" value="1"/>
</dbReference>
<feature type="compositionally biased region" description="Low complexity" evidence="6">
    <location>
        <begin position="52"/>
        <end position="62"/>
    </location>
</feature>
<protein>
    <recommendedName>
        <fullName evidence="7">Chromo domain-containing protein</fullName>
    </recommendedName>
</protein>
<evidence type="ECO:0000259" key="7">
    <source>
        <dbReference type="PROSITE" id="PS50013"/>
    </source>
</evidence>
<reference evidence="8 9" key="1">
    <citation type="submission" date="2024-04" db="EMBL/GenBank/DDBJ databases">
        <authorList>
            <person name="Waldvogel A.-M."/>
            <person name="Schoenle A."/>
        </authorList>
    </citation>
    <scope>NUCLEOTIDE SEQUENCE [LARGE SCALE GENOMIC DNA]</scope>
</reference>
<dbReference type="GO" id="GO:0035102">
    <property type="term" value="C:PRC1 complex"/>
    <property type="evidence" value="ECO:0007669"/>
    <property type="project" value="InterPro"/>
</dbReference>
<dbReference type="PROSITE" id="PS00598">
    <property type="entry name" value="CHROMO_1"/>
    <property type="match status" value="1"/>
</dbReference>
<evidence type="ECO:0000313" key="9">
    <source>
        <dbReference type="Proteomes" id="UP001497482"/>
    </source>
</evidence>
<sequence>MRDSRHVGGSSNFTTAERAISKVREKAAGVWSAVPWTKQVHFHKRGHSTAQSSPSSTTTTPSSSIFYPRAMELSSIGDQVFAVESITKKRIRKGNVEYLLKWQGWPQKYSTWEPEDNILDPRLVMAYEESQERSRALAYRKKGLRPRRLLLRNIFAMDLRSANKISKKVPRLRLSLTRSSSTDVDHRLLRRRRLRVNRCRAERPHKRIQSRTPQELEADWEGTSEDDKHESESTADPCGDSVYGLSECSSPPHLQRHDMEIHPVDCTPGALSWDTVKTNTRMNMAETTHPPTLERNQSEDISHTGTAEVIGGAAMLYSATMKEVVEQVAERPRFQNYYSEVSDTDSVIVRRKPGHAASAHSEDKETSDNQDVTTEHSITGSQQQPREVIVTEVTVNSLTVTFEEAPTAEGFFKCC</sequence>
<proteinExistence type="predicted"/>
<dbReference type="PANTHER" id="PTHR47277">
    <property type="entry name" value="CHROMOBOX PROTEIN HOMOLOG 7"/>
    <property type="match status" value="1"/>
</dbReference>
<feature type="region of interest" description="Disordered" evidence="6">
    <location>
        <begin position="200"/>
        <end position="251"/>
    </location>
</feature>
<evidence type="ECO:0000313" key="8">
    <source>
        <dbReference type="EMBL" id="CAL1588782.1"/>
    </source>
</evidence>
<comment type="subcellular location">
    <subcellularLocation>
        <location evidence="1">Nucleus</location>
    </subcellularLocation>
</comment>
<dbReference type="GO" id="GO:0000122">
    <property type="term" value="P:negative regulation of transcription by RNA polymerase II"/>
    <property type="evidence" value="ECO:0007669"/>
    <property type="project" value="TreeGrafter"/>
</dbReference>
<feature type="compositionally biased region" description="Basic residues" evidence="6">
    <location>
        <begin position="200"/>
        <end position="209"/>
    </location>
</feature>
<keyword evidence="9" id="KW-1185">Reference proteome</keyword>
<dbReference type="Pfam" id="PF00385">
    <property type="entry name" value="Chromo"/>
    <property type="match status" value="1"/>
</dbReference>
<evidence type="ECO:0000256" key="1">
    <source>
        <dbReference type="ARBA" id="ARBA00004123"/>
    </source>
</evidence>
<dbReference type="InterPro" id="IPR043000">
    <property type="entry name" value="CBX7"/>
</dbReference>
<dbReference type="CDD" id="cd18646">
    <property type="entry name" value="CD_Cbx7"/>
    <property type="match status" value="1"/>
</dbReference>
<keyword evidence="3" id="KW-0805">Transcription regulation</keyword>
<evidence type="ECO:0000256" key="4">
    <source>
        <dbReference type="ARBA" id="ARBA00023163"/>
    </source>
</evidence>
<accession>A0AAV2KFT9</accession>
<keyword evidence="4" id="KW-0804">Transcription</keyword>
<feature type="region of interest" description="Disordered" evidence="6">
    <location>
        <begin position="42"/>
        <end position="62"/>
    </location>
</feature>
<dbReference type="InterPro" id="IPR023779">
    <property type="entry name" value="Chromodomain_CS"/>
</dbReference>
<dbReference type="Gene3D" id="2.40.50.40">
    <property type="match status" value="1"/>
</dbReference>
<dbReference type="FunFam" id="2.40.50.40:FF:000006">
    <property type="entry name" value="Chromobox protein homolog 7"/>
    <property type="match status" value="1"/>
</dbReference>
<feature type="compositionally biased region" description="Polar residues" evidence="6">
    <location>
        <begin position="369"/>
        <end position="385"/>
    </location>
</feature>
<dbReference type="InterPro" id="IPR023780">
    <property type="entry name" value="Chromo_domain"/>
</dbReference>
<dbReference type="InterPro" id="IPR000953">
    <property type="entry name" value="Chromo/chromo_shadow_dom"/>
</dbReference>
<evidence type="ECO:0000256" key="5">
    <source>
        <dbReference type="ARBA" id="ARBA00023242"/>
    </source>
</evidence>
<dbReference type="Proteomes" id="UP001497482">
    <property type="component" value="Chromosome 18"/>
</dbReference>
<name>A0AAV2KFT9_KNICA</name>
<dbReference type="EMBL" id="OZ035840">
    <property type="protein sequence ID" value="CAL1588782.1"/>
    <property type="molecule type" value="Genomic_DNA"/>
</dbReference>
<dbReference type="InterPro" id="IPR016197">
    <property type="entry name" value="Chromo-like_dom_sf"/>
</dbReference>
<organism evidence="8 9">
    <name type="scientific">Knipowitschia caucasica</name>
    <name type="common">Caucasian dwarf goby</name>
    <name type="synonym">Pomatoschistus caucasicus</name>
    <dbReference type="NCBI Taxonomy" id="637954"/>
    <lineage>
        <taxon>Eukaryota</taxon>
        <taxon>Metazoa</taxon>
        <taxon>Chordata</taxon>
        <taxon>Craniata</taxon>
        <taxon>Vertebrata</taxon>
        <taxon>Euteleostomi</taxon>
        <taxon>Actinopterygii</taxon>
        <taxon>Neopterygii</taxon>
        <taxon>Teleostei</taxon>
        <taxon>Neoteleostei</taxon>
        <taxon>Acanthomorphata</taxon>
        <taxon>Gobiaria</taxon>
        <taxon>Gobiiformes</taxon>
        <taxon>Gobioidei</taxon>
        <taxon>Gobiidae</taxon>
        <taxon>Gobiinae</taxon>
        <taxon>Knipowitschia</taxon>
    </lineage>
</organism>
<dbReference type="Pfam" id="PF17218">
    <property type="entry name" value="CBX7_C"/>
    <property type="match status" value="1"/>
</dbReference>
<keyword evidence="2" id="KW-0678">Repressor</keyword>
<feature type="domain" description="Chromo" evidence="7">
    <location>
        <begin position="81"/>
        <end position="139"/>
    </location>
</feature>
<dbReference type="InterPro" id="IPR017984">
    <property type="entry name" value="Chromo_dom_subgr"/>
</dbReference>
<evidence type="ECO:0000256" key="6">
    <source>
        <dbReference type="SAM" id="MobiDB-lite"/>
    </source>
</evidence>
<evidence type="ECO:0000256" key="3">
    <source>
        <dbReference type="ARBA" id="ARBA00023015"/>
    </source>
</evidence>
<feature type="region of interest" description="Disordered" evidence="6">
    <location>
        <begin position="352"/>
        <end position="385"/>
    </location>
</feature>
<evidence type="ECO:0000256" key="2">
    <source>
        <dbReference type="ARBA" id="ARBA00022491"/>
    </source>
</evidence>
<dbReference type="InterPro" id="IPR033773">
    <property type="entry name" value="CBX7_C"/>
</dbReference>
<keyword evidence="5" id="KW-0539">Nucleus</keyword>
<dbReference type="AlphaFoldDB" id="A0AAV2KFT9"/>
<dbReference type="SUPFAM" id="SSF54160">
    <property type="entry name" value="Chromo domain-like"/>
    <property type="match status" value="1"/>
</dbReference>